<evidence type="ECO:0000313" key="2">
    <source>
        <dbReference type="EMBL" id="MBW3096552.1"/>
    </source>
</evidence>
<comment type="caution">
    <text evidence="2">The sequence shown here is derived from an EMBL/GenBank/DDBJ whole genome shotgun (WGS) entry which is preliminary data.</text>
</comment>
<dbReference type="InterPro" id="IPR009081">
    <property type="entry name" value="PP-bd_ACP"/>
</dbReference>
<evidence type="ECO:0000313" key="3">
    <source>
        <dbReference type="Proteomes" id="UP001430804"/>
    </source>
</evidence>
<name>A0ABS6WMB0_9HYPH</name>
<gene>
    <name evidence="2" type="ORF">KY465_04610</name>
</gene>
<dbReference type="Pfam" id="PF00550">
    <property type="entry name" value="PP-binding"/>
    <property type="match status" value="1"/>
</dbReference>
<evidence type="ECO:0000259" key="1">
    <source>
        <dbReference type="PROSITE" id="PS50075"/>
    </source>
</evidence>
<sequence>MTSVNIETVRGTIAEMLAARDQEADFADDESLFDSGRLDSIAAVNLLLALENDYGVDLSDPDFNVSQIDTLQEIVQLVSTHQS</sequence>
<feature type="domain" description="Carrier" evidence="1">
    <location>
        <begin position="3"/>
        <end position="82"/>
    </location>
</feature>
<keyword evidence="3" id="KW-1185">Reference proteome</keyword>
<dbReference type="PROSITE" id="PS50075">
    <property type="entry name" value="CARRIER"/>
    <property type="match status" value="1"/>
</dbReference>
<accession>A0ABS6WMB0</accession>
<protein>
    <recommendedName>
        <fullName evidence="1">Carrier domain-containing protein</fullName>
    </recommendedName>
</protein>
<proteinExistence type="predicted"/>
<dbReference type="RefSeq" id="WP_219200286.1">
    <property type="nucleotide sequence ID" value="NZ_JAHWQX010000001.1"/>
</dbReference>
<dbReference type="Proteomes" id="UP001430804">
    <property type="component" value="Unassembled WGS sequence"/>
</dbReference>
<organism evidence="2 3">
    <name type="scientific">Pseudohoeflea coraliihabitans</name>
    <dbReference type="NCBI Taxonomy" id="2860393"/>
    <lineage>
        <taxon>Bacteria</taxon>
        <taxon>Pseudomonadati</taxon>
        <taxon>Pseudomonadota</taxon>
        <taxon>Alphaproteobacteria</taxon>
        <taxon>Hyphomicrobiales</taxon>
        <taxon>Rhizobiaceae</taxon>
        <taxon>Pseudohoeflea</taxon>
    </lineage>
</organism>
<dbReference type="EMBL" id="JAHWQX010000001">
    <property type="protein sequence ID" value="MBW3096552.1"/>
    <property type="molecule type" value="Genomic_DNA"/>
</dbReference>
<reference evidence="2" key="1">
    <citation type="submission" date="2021-07" db="EMBL/GenBank/DDBJ databases">
        <title>Pseudohoeflea marina sp. nov. a polyhydroxyalcanoate-producing bacterium.</title>
        <authorList>
            <person name="Zheng W."/>
            <person name="Yu S."/>
            <person name="Huang Y."/>
        </authorList>
    </citation>
    <scope>NUCLEOTIDE SEQUENCE</scope>
    <source>
        <strain evidence="2">DP4N28-3</strain>
    </source>
</reference>